<evidence type="ECO:0000256" key="14">
    <source>
        <dbReference type="PIRSR" id="PIRSR604469-1"/>
    </source>
</evidence>
<sequence length="335" mass="35731">MITFLNEIPPHAMHDTSFLSTQLTTKSSNEDDAGLSILTVIGQALTPYIVSQVVEGLGEVFEATSIHLHPLHNKLGDGVVVVKGRLSENAGAQDAASVPALLPSLITTLSARYHVDLGIQDTQPSLNEPGLLVMDMDSTLIDIECIDEIAKLAGVGEQVAAVTEQAMRGEIAFNDSLNHRVACLDGVPEHQLQQIRDSLPIMPGVQLLIAILKQHNWKLAIASGGFTYFANHLKARLNIDEAVSNTLVIEQGILTGEVSGEIVNAEVKARTVKALAERWGVPSSQTVAMGDGANDLVMMAESALGVACHGKPVVNEKADVAIRLGSLHCLLYFLS</sequence>
<comment type="cofactor">
    <cofactor evidence="1">
        <name>Mg(2+)</name>
        <dbReference type="ChEBI" id="CHEBI:18420"/>
    </cofactor>
</comment>
<dbReference type="GO" id="GO:0005737">
    <property type="term" value="C:cytoplasm"/>
    <property type="evidence" value="ECO:0007669"/>
    <property type="project" value="TreeGrafter"/>
</dbReference>
<dbReference type="SFLD" id="SFLDF00029">
    <property type="entry name" value="phosphoserine_phosphatase"/>
    <property type="match status" value="1"/>
</dbReference>
<keyword evidence="8 15" id="KW-0378">Hydrolase</keyword>
<comment type="catalytic activity">
    <reaction evidence="12">
        <text>O-phospho-L-serine + H2O = L-serine + phosphate</text>
        <dbReference type="Rhea" id="RHEA:21208"/>
        <dbReference type="ChEBI" id="CHEBI:15377"/>
        <dbReference type="ChEBI" id="CHEBI:33384"/>
        <dbReference type="ChEBI" id="CHEBI:43474"/>
        <dbReference type="ChEBI" id="CHEBI:57524"/>
        <dbReference type="EC" id="3.1.3.3"/>
    </reaction>
</comment>
<keyword evidence="9" id="KW-0460">Magnesium</keyword>
<feature type="active site" description="Nucleophile" evidence="14">
    <location>
        <position position="135"/>
    </location>
</feature>
<comment type="caution">
    <text evidence="15">The sequence shown here is derived from an EMBL/GenBank/DDBJ whole genome shotgun (WGS) entry which is preliminary data.</text>
</comment>
<dbReference type="SFLD" id="SFLDG01137">
    <property type="entry name" value="C1.6.1:_Phosphoserine_Phosphat"/>
    <property type="match status" value="1"/>
</dbReference>
<dbReference type="InterPro" id="IPR004469">
    <property type="entry name" value="PSP"/>
</dbReference>
<evidence type="ECO:0000256" key="2">
    <source>
        <dbReference type="ARBA" id="ARBA00005135"/>
    </source>
</evidence>
<evidence type="ECO:0000256" key="12">
    <source>
        <dbReference type="ARBA" id="ARBA00048138"/>
    </source>
</evidence>
<dbReference type="CDD" id="cd07500">
    <property type="entry name" value="HAD_PSP"/>
    <property type="match status" value="1"/>
</dbReference>
<keyword evidence="6" id="KW-0028">Amino-acid biosynthesis</keyword>
<dbReference type="GO" id="GO:0036424">
    <property type="term" value="F:L-phosphoserine phosphatase activity"/>
    <property type="evidence" value="ECO:0007669"/>
    <property type="project" value="InterPro"/>
</dbReference>
<dbReference type="InterPro" id="IPR036412">
    <property type="entry name" value="HAD-like_sf"/>
</dbReference>
<evidence type="ECO:0000256" key="7">
    <source>
        <dbReference type="ARBA" id="ARBA00022723"/>
    </source>
</evidence>
<dbReference type="Pfam" id="PF00702">
    <property type="entry name" value="Hydrolase"/>
    <property type="match status" value="1"/>
</dbReference>
<dbReference type="SFLD" id="SFLDG01136">
    <property type="entry name" value="C1.6:_Phosphoserine_Phosphatas"/>
    <property type="match status" value="1"/>
</dbReference>
<evidence type="ECO:0000256" key="4">
    <source>
        <dbReference type="ARBA" id="ARBA00012640"/>
    </source>
</evidence>
<comment type="pathway">
    <text evidence="2">Amino-acid biosynthesis; L-serine biosynthesis; L-serine from 3-phospho-D-glycerate: step 3/3.</text>
</comment>
<comment type="similarity">
    <text evidence="3">Belongs to the HAD-like hydrolase superfamily. SerB family.</text>
</comment>
<proteinExistence type="inferred from homology"/>
<feature type="active site" description="Proton donor" evidence="14">
    <location>
        <position position="137"/>
    </location>
</feature>
<comment type="catalytic activity">
    <reaction evidence="13">
        <text>O-phospho-D-serine + H2O = D-serine + phosphate</text>
        <dbReference type="Rhea" id="RHEA:24873"/>
        <dbReference type="ChEBI" id="CHEBI:15377"/>
        <dbReference type="ChEBI" id="CHEBI:35247"/>
        <dbReference type="ChEBI" id="CHEBI:43474"/>
        <dbReference type="ChEBI" id="CHEBI:58680"/>
        <dbReference type="EC" id="3.1.3.3"/>
    </reaction>
</comment>
<evidence type="ECO:0000256" key="3">
    <source>
        <dbReference type="ARBA" id="ARBA00009184"/>
    </source>
</evidence>
<evidence type="ECO:0000256" key="1">
    <source>
        <dbReference type="ARBA" id="ARBA00001946"/>
    </source>
</evidence>
<dbReference type="GO" id="GO:0006564">
    <property type="term" value="P:L-serine biosynthetic process"/>
    <property type="evidence" value="ECO:0007669"/>
    <property type="project" value="UniProtKB-KW"/>
</dbReference>
<reference evidence="15" key="1">
    <citation type="submission" date="2023-07" db="EMBL/GenBank/DDBJ databases">
        <title>Genome content predicts the carbon catabolic preferences of heterotrophic bacteria.</title>
        <authorList>
            <person name="Gralka M."/>
        </authorList>
    </citation>
    <scope>NUCLEOTIDE SEQUENCE</scope>
    <source>
        <strain evidence="15">F2M12</strain>
    </source>
</reference>
<keyword evidence="7" id="KW-0479">Metal-binding</keyword>
<dbReference type="NCBIfam" id="TIGR00338">
    <property type="entry name" value="serB"/>
    <property type="match status" value="1"/>
</dbReference>
<evidence type="ECO:0000256" key="6">
    <source>
        <dbReference type="ARBA" id="ARBA00022605"/>
    </source>
</evidence>
<dbReference type="PANTHER" id="PTHR43344">
    <property type="entry name" value="PHOSPHOSERINE PHOSPHATASE"/>
    <property type="match status" value="1"/>
</dbReference>
<dbReference type="Gene3D" id="3.40.50.1000">
    <property type="entry name" value="HAD superfamily/HAD-like"/>
    <property type="match status" value="1"/>
</dbReference>
<evidence type="ECO:0000313" key="15">
    <source>
        <dbReference type="EMBL" id="MDO6577705.1"/>
    </source>
</evidence>
<name>A0AAW7YZ20_9ALTE</name>
<dbReference type="RefSeq" id="WP_138118212.1">
    <property type="nucleotide sequence ID" value="NZ_CP013926.1"/>
</dbReference>
<dbReference type="SUPFAM" id="SSF56784">
    <property type="entry name" value="HAD-like"/>
    <property type="match status" value="1"/>
</dbReference>
<dbReference type="EMBL" id="JAUOQI010000006">
    <property type="protein sequence ID" value="MDO6577705.1"/>
    <property type="molecule type" value="Genomic_DNA"/>
</dbReference>
<keyword evidence="10" id="KW-0718">Serine biosynthesis</keyword>
<dbReference type="Proteomes" id="UP001170717">
    <property type="component" value="Unassembled WGS sequence"/>
</dbReference>
<organism evidence="15 16">
    <name type="scientific">Alteromonas stellipolaris</name>
    <dbReference type="NCBI Taxonomy" id="233316"/>
    <lineage>
        <taxon>Bacteria</taxon>
        <taxon>Pseudomonadati</taxon>
        <taxon>Pseudomonadota</taxon>
        <taxon>Gammaproteobacteria</taxon>
        <taxon>Alteromonadales</taxon>
        <taxon>Alteromonadaceae</taxon>
        <taxon>Alteromonas/Salinimonas group</taxon>
        <taxon>Alteromonas</taxon>
    </lineage>
</organism>
<evidence type="ECO:0000256" key="5">
    <source>
        <dbReference type="ARBA" id="ARBA00015196"/>
    </source>
</evidence>
<dbReference type="PANTHER" id="PTHR43344:SF2">
    <property type="entry name" value="PHOSPHOSERINE PHOSPHATASE"/>
    <property type="match status" value="1"/>
</dbReference>
<dbReference type="InterPro" id="IPR023214">
    <property type="entry name" value="HAD_sf"/>
</dbReference>
<evidence type="ECO:0000256" key="8">
    <source>
        <dbReference type="ARBA" id="ARBA00022801"/>
    </source>
</evidence>
<dbReference type="NCBIfam" id="TIGR01488">
    <property type="entry name" value="HAD-SF-IB"/>
    <property type="match status" value="1"/>
</dbReference>
<protein>
    <recommendedName>
        <fullName evidence="5">Phosphoserine phosphatase</fullName>
        <ecNumber evidence="4">3.1.3.3</ecNumber>
    </recommendedName>
    <alternativeName>
        <fullName evidence="11">O-phosphoserine phosphohydrolase</fullName>
    </alternativeName>
</protein>
<evidence type="ECO:0000256" key="9">
    <source>
        <dbReference type="ARBA" id="ARBA00022842"/>
    </source>
</evidence>
<evidence type="ECO:0000256" key="10">
    <source>
        <dbReference type="ARBA" id="ARBA00023299"/>
    </source>
</evidence>
<accession>A0AAW7YZ20</accession>
<evidence type="ECO:0000256" key="11">
    <source>
        <dbReference type="ARBA" id="ARBA00031693"/>
    </source>
</evidence>
<evidence type="ECO:0000313" key="16">
    <source>
        <dbReference type="Proteomes" id="UP001170717"/>
    </source>
</evidence>
<dbReference type="AlphaFoldDB" id="A0AAW7YZ20"/>
<dbReference type="SFLD" id="SFLDS00003">
    <property type="entry name" value="Haloacid_Dehalogenase"/>
    <property type="match status" value="1"/>
</dbReference>
<evidence type="ECO:0000256" key="13">
    <source>
        <dbReference type="ARBA" id="ARBA00048523"/>
    </source>
</evidence>
<dbReference type="EC" id="3.1.3.3" evidence="4"/>
<dbReference type="GO" id="GO:0000287">
    <property type="term" value="F:magnesium ion binding"/>
    <property type="evidence" value="ECO:0007669"/>
    <property type="project" value="TreeGrafter"/>
</dbReference>
<gene>
    <name evidence="15" type="primary">serB</name>
    <name evidence="15" type="ORF">Q4527_09880</name>
</gene>
<dbReference type="InterPro" id="IPR050582">
    <property type="entry name" value="HAD-like_SerB"/>
</dbReference>